<feature type="region of interest" description="Disordered" evidence="1">
    <location>
        <begin position="208"/>
        <end position="232"/>
    </location>
</feature>
<dbReference type="VEuPathDB" id="ToxoDB:cyc_04553"/>
<evidence type="ECO:0000256" key="1">
    <source>
        <dbReference type="SAM" id="MobiDB-lite"/>
    </source>
</evidence>
<evidence type="ECO:0000313" key="3">
    <source>
        <dbReference type="Proteomes" id="UP000095192"/>
    </source>
</evidence>
<feature type="compositionally biased region" description="Polar residues" evidence="1">
    <location>
        <begin position="82"/>
        <end position="98"/>
    </location>
</feature>
<feature type="region of interest" description="Disordered" evidence="1">
    <location>
        <begin position="264"/>
        <end position="358"/>
    </location>
</feature>
<gene>
    <name evidence="2" type="ORF">cyc_04553</name>
</gene>
<accession>A0A1D3CXR0</accession>
<feature type="compositionally biased region" description="Polar residues" evidence="1">
    <location>
        <begin position="337"/>
        <end position="350"/>
    </location>
</feature>
<proteinExistence type="predicted"/>
<evidence type="ECO:0000313" key="2">
    <source>
        <dbReference type="EMBL" id="OEH75983.1"/>
    </source>
</evidence>
<dbReference type="EMBL" id="JROU02001567">
    <property type="protein sequence ID" value="OEH75983.1"/>
    <property type="molecule type" value="Genomic_DNA"/>
</dbReference>
<feature type="compositionally biased region" description="Polar residues" evidence="1">
    <location>
        <begin position="711"/>
        <end position="721"/>
    </location>
</feature>
<organism evidence="2 3">
    <name type="scientific">Cyclospora cayetanensis</name>
    <dbReference type="NCBI Taxonomy" id="88456"/>
    <lineage>
        <taxon>Eukaryota</taxon>
        <taxon>Sar</taxon>
        <taxon>Alveolata</taxon>
        <taxon>Apicomplexa</taxon>
        <taxon>Conoidasida</taxon>
        <taxon>Coccidia</taxon>
        <taxon>Eucoccidiorida</taxon>
        <taxon>Eimeriorina</taxon>
        <taxon>Eimeriidae</taxon>
        <taxon>Cyclospora</taxon>
    </lineage>
</organism>
<dbReference type="Proteomes" id="UP000095192">
    <property type="component" value="Unassembled WGS sequence"/>
</dbReference>
<dbReference type="InParanoid" id="A0A1D3CXR0"/>
<feature type="region of interest" description="Disordered" evidence="1">
    <location>
        <begin position="50"/>
        <end position="98"/>
    </location>
</feature>
<feature type="compositionally biased region" description="Low complexity" evidence="1">
    <location>
        <begin position="264"/>
        <end position="274"/>
    </location>
</feature>
<feature type="compositionally biased region" description="Low complexity" evidence="1">
    <location>
        <begin position="308"/>
        <end position="324"/>
    </location>
</feature>
<name>A0A1D3CXR0_9EIME</name>
<keyword evidence="3" id="KW-1185">Reference proteome</keyword>
<protein>
    <submittedName>
        <fullName evidence="2">Uncharacterized protein</fullName>
    </submittedName>
</protein>
<dbReference type="AlphaFoldDB" id="A0A1D3CXR0"/>
<sequence>MGLSARNRGIRALSVRGALDILTFLALFATLFTITEAADSNGAAALAPEDHQVLPESSSTGTGISDVPLSESEEKSSVAAARQSSTSPLEPAHSSIQASMDAQNKVFGRIEGTEEDKRATLQTLEVSEVQERLVVEQQLVSAWTSHLHEMGAMGVITQLPADKTKRADEFLSHGFHPYALIEAQTGAPEAPSENDANARGDSEALLRDSSLSEDQEATAGKPGIAVNDTEGPSGQVEEALKADFSAVTKVAEVTETTASLKALSSTAAESASKSGVEAEKSVKTPLEASTEAKDASNSGVSADDQELSKTPSSSSTEAESASKSGVFVEENGLRDTSGPSTEAESASKGSLTARKDDATRKNDEAVYKSTLIQWKVPVPYNAGPSSYTLARSAELGSKLLPEVLAEISDPNLREEPEAITVIRASEADASLLDAANAFVAKSCEGAVDCSPSLLGSDTLSFVATTKGDPPRIFGVATATILTDGSCIARTLLLATALRDAALLEHESSMTAFIPVSSMDCWQSFHAAGFHITWAGQGAYAMSCDVLSEPNANYANFLQWQHLEYKLSYYNSILSRTAGSAVPITTPKKAKEYSFLYYTTQMASSVSEERHLSLAEVGGMPTTAREPIVTGGPQLLTAVSRWATDARVAMLAVWFIVILFMDLRRRRMFADDSLAVHPPAVHFRPRSTEWLWQDAPPPAEDEKSVELDDFSILTQDSSTSAQ</sequence>
<comment type="caution">
    <text evidence="2">The sequence shown here is derived from an EMBL/GenBank/DDBJ whole genome shotgun (WGS) entry which is preliminary data.</text>
</comment>
<reference evidence="2 3" key="1">
    <citation type="journal article" date="2016" name="BMC Genomics">
        <title>Comparative genomics reveals Cyclospora cayetanensis possesses coccidia-like metabolism and invasion components but unique surface antigens.</title>
        <authorList>
            <person name="Liu S."/>
            <person name="Wang L."/>
            <person name="Zheng H."/>
            <person name="Xu Z."/>
            <person name="Roellig D.M."/>
            <person name="Li N."/>
            <person name="Frace M.A."/>
            <person name="Tang K."/>
            <person name="Arrowood M.J."/>
            <person name="Moss D.M."/>
            <person name="Zhang L."/>
            <person name="Feng Y."/>
            <person name="Xiao L."/>
        </authorList>
    </citation>
    <scope>NUCLEOTIDE SEQUENCE [LARGE SCALE GENOMIC DNA]</scope>
    <source>
        <strain evidence="2 3">CHN_HEN01</strain>
    </source>
</reference>
<feature type="region of interest" description="Disordered" evidence="1">
    <location>
        <begin position="692"/>
        <end position="721"/>
    </location>
</feature>